<organism evidence="3 4">
    <name type="scientific">Candidatus Flavonifractor merdipullorum</name>
    <dbReference type="NCBI Taxonomy" id="2838590"/>
    <lineage>
        <taxon>Bacteria</taxon>
        <taxon>Bacillati</taxon>
        <taxon>Bacillota</taxon>
        <taxon>Clostridia</taxon>
        <taxon>Eubacteriales</taxon>
        <taxon>Oscillospiraceae</taxon>
        <taxon>Flavonifractor</taxon>
    </lineage>
</organism>
<dbReference type="InterPro" id="IPR025110">
    <property type="entry name" value="AMP-bd_C"/>
</dbReference>
<dbReference type="Pfam" id="PF13193">
    <property type="entry name" value="AMP-binding_C"/>
    <property type="match status" value="1"/>
</dbReference>
<accession>A0A9D1RSE0</accession>
<dbReference type="Pfam" id="PF00501">
    <property type="entry name" value="AMP-binding"/>
    <property type="match status" value="2"/>
</dbReference>
<dbReference type="EMBL" id="DXGA01000078">
    <property type="protein sequence ID" value="HIW93606.1"/>
    <property type="molecule type" value="Genomic_DNA"/>
</dbReference>
<feature type="domain" description="AMP-binding enzyme C-terminal" evidence="2">
    <location>
        <begin position="361"/>
        <end position="432"/>
    </location>
</feature>
<dbReference type="GO" id="GO:0044550">
    <property type="term" value="P:secondary metabolite biosynthetic process"/>
    <property type="evidence" value="ECO:0007669"/>
    <property type="project" value="TreeGrafter"/>
</dbReference>
<dbReference type="PANTHER" id="PTHR45527:SF1">
    <property type="entry name" value="FATTY ACID SYNTHASE"/>
    <property type="match status" value="1"/>
</dbReference>
<feature type="domain" description="AMP-dependent synthetase/ligase" evidence="1">
    <location>
        <begin position="112"/>
        <end position="320"/>
    </location>
</feature>
<dbReference type="GO" id="GO:0005737">
    <property type="term" value="C:cytoplasm"/>
    <property type="evidence" value="ECO:0007669"/>
    <property type="project" value="TreeGrafter"/>
</dbReference>
<proteinExistence type="predicted"/>
<dbReference type="PANTHER" id="PTHR45527">
    <property type="entry name" value="NONRIBOSOMAL PEPTIDE SYNTHETASE"/>
    <property type="match status" value="1"/>
</dbReference>
<dbReference type="InterPro" id="IPR000873">
    <property type="entry name" value="AMP-dep_synth/lig_dom"/>
</dbReference>
<evidence type="ECO:0000259" key="2">
    <source>
        <dbReference type="Pfam" id="PF13193"/>
    </source>
</evidence>
<sequence>MEEIYENSRRLGQRTALAAGEQEICWGQLWPMAMGLAARLRRQGTGPVALDGGTDLWVPTAMVACLIAGRPYLPLHPALPPAARRQRLTAARAQLLTREEAQAGFASGEVCPVACDPDREIYRMYTSGSTGVPKPVAITQRNLESFLRWARRLPEIQAGAEGVAVGQASYAFDLSVADLYLALTCGGTHRSLTESEKSDPVRRVERLTGCGLSLLVTTPSFLRVLLTDRLALAGRLEHFRAVFCCGEELPPAVARRFLETFPHVALYNAYGPTEATCAVSAARITLAECGGPLPIGRLDRCAVAVTVKGGEIFLQGESVAPAFGGVYATGDLGRTEGEMLYWLGRKDHQLKYKGYRVEPAEIERALESLPGVERAAVVSRRRGGDIRGLVAFIVGEGSGDRLAAALSQRLPSYMIPGQWRSVARLPLTPNGKCDRKLLEEMV</sequence>
<reference evidence="3" key="2">
    <citation type="submission" date="2021-04" db="EMBL/GenBank/DDBJ databases">
        <authorList>
            <person name="Gilroy R."/>
        </authorList>
    </citation>
    <scope>NUCLEOTIDE SEQUENCE</scope>
    <source>
        <strain evidence="3">ChiGjej6B6-1540</strain>
    </source>
</reference>
<reference evidence="3" key="1">
    <citation type="journal article" date="2021" name="PeerJ">
        <title>Extensive microbial diversity within the chicken gut microbiome revealed by metagenomics and culture.</title>
        <authorList>
            <person name="Gilroy R."/>
            <person name="Ravi A."/>
            <person name="Getino M."/>
            <person name="Pursley I."/>
            <person name="Horton D.L."/>
            <person name="Alikhan N.F."/>
            <person name="Baker D."/>
            <person name="Gharbi K."/>
            <person name="Hall N."/>
            <person name="Watson M."/>
            <person name="Adriaenssens E.M."/>
            <person name="Foster-Nyarko E."/>
            <person name="Jarju S."/>
            <person name="Secka A."/>
            <person name="Antonio M."/>
            <person name="Oren A."/>
            <person name="Chaudhuri R.R."/>
            <person name="La Ragione R."/>
            <person name="Hildebrand F."/>
            <person name="Pallen M.J."/>
        </authorList>
    </citation>
    <scope>NUCLEOTIDE SEQUENCE</scope>
    <source>
        <strain evidence="3">ChiGjej6B6-1540</strain>
    </source>
</reference>
<evidence type="ECO:0000313" key="4">
    <source>
        <dbReference type="Proteomes" id="UP000824192"/>
    </source>
</evidence>
<dbReference type="GO" id="GO:0043041">
    <property type="term" value="P:amino acid activation for nonribosomal peptide biosynthetic process"/>
    <property type="evidence" value="ECO:0007669"/>
    <property type="project" value="TreeGrafter"/>
</dbReference>
<evidence type="ECO:0000313" key="3">
    <source>
        <dbReference type="EMBL" id="HIW93606.1"/>
    </source>
</evidence>
<dbReference type="Gene3D" id="3.30.300.30">
    <property type="match status" value="1"/>
</dbReference>
<evidence type="ECO:0000259" key="1">
    <source>
        <dbReference type="Pfam" id="PF00501"/>
    </source>
</evidence>
<feature type="domain" description="AMP-dependent synthetase/ligase" evidence="1">
    <location>
        <begin position="6"/>
        <end position="97"/>
    </location>
</feature>
<dbReference type="InterPro" id="IPR042099">
    <property type="entry name" value="ANL_N_sf"/>
</dbReference>
<protein>
    <submittedName>
        <fullName evidence="3">AMP-binding protein</fullName>
    </submittedName>
</protein>
<name>A0A9D1RSE0_9FIRM</name>
<dbReference type="GO" id="GO:0031177">
    <property type="term" value="F:phosphopantetheine binding"/>
    <property type="evidence" value="ECO:0007669"/>
    <property type="project" value="TreeGrafter"/>
</dbReference>
<dbReference type="InterPro" id="IPR045851">
    <property type="entry name" value="AMP-bd_C_sf"/>
</dbReference>
<dbReference type="Gene3D" id="3.40.50.12780">
    <property type="entry name" value="N-terminal domain of ligase-like"/>
    <property type="match status" value="1"/>
</dbReference>
<dbReference type="SUPFAM" id="SSF56801">
    <property type="entry name" value="Acetyl-CoA synthetase-like"/>
    <property type="match status" value="1"/>
</dbReference>
<dbReference type="AlphaFoldDB" id="A0A9D1RSE0"/>
<dbReference type="Proteomes" id="UP000824192">
    <property type="component" value="Unassembled WGS sequence"/>
</dbReference>
<gene>
    <name evidence="3" type="ORF">H9868_03595</name>
</gene>
<comment type="caution">
    <text evidence="3">The sequence shown here is derived from an EMBL/GenBank/DDBJ whole genome shotgun (WGS) entry which is preliminary data.</text>
</comment>